<dbReference type="OrthoDB" id="9791874at2"/>
<evidence type="ECO:0000256" key="7">
    <source>
        <dbReference type="SAM" id="MobiDB-lite"/>
    </source>
</evidence>
<sequence length="273" mass="28657">MADLNSAVWEGLRVADLTGVLANALLGGALARARGFDPVGFAVPAVVSGLGGGIIRDVLLQRGTPVALTDYTYVLTALAGAVVAFLLPVRGRVWDSAFPLVDAVALGCWAAAGAQKTLELGLGWLPAVLLGTITAVGGSVTRDVLLRQVPAIFGGNTLYATCALVASSVMVVFASLGHATAGLVVTTLVGATLTRLSQVRGWQLPDAYAWTPRIRSAGLPRPRWRPRRSGSDEQTPARRRRPRRSDLSRRSAAAARGRRPGRVAGRRRSPGAR</sequence>
<feature type="transmembrane region" description="Helical" evidence="8">
    <location>
        <begin position="152"/>
        <end position="173"/>
    </location>
</feature>
<feature type="transmembrane region" description="Helical" evidence="8">
    <location>
        <begin position="120"/>
        <end position="140"/>
    </location>
</feature>
<feature type="compositionally biased region" description="Basic residues" evidence="7">
    <location>
        <begin position="256"/>
        <end position="273"/>
    </location>
</feature>
<feature type="transmembrane region" description="Helical" evidence="8">
    <location>
        <begin position="71"/>
        <end position="89"/>
    </location>
</feature>
<proteinExistence type="inferred from homology"/>
<dbReference type="Proteomes" id="UP000035721">
    <property type="component" value="Unassembled WGS sequence"/>
</dbReference>
<evidence type="ECO:0000256" key="6">
    <source>
        <dbReference type="ARBA" id="ARBA00023136"/>
    </source>
</evidence>
<evidence type="ECO:0000256" key="1">
    <source>
        <dbReference type="ARBA" id="ARBA00004651"/>
    </source>
</evidence>
<evidence type="ECO:0000313" key="11">
    <source>
        <dbReference type="Proteomes" id="UP000035721"/>
    </source>
</evidence>
<keyword evidence="11" id="KW-1185">Reference proteome</keyword>
<evidence type="ECO:0000256" key="3">
    <source>
        <dbReference type="ARBA" id="ARBA00022475"/>
    </source>
</evidence>
<protein>
    <recommendedName>
        <fullName evidence="9">Glycine transporter domain-containing protein</fullName>
    </recommendedName>
</protein>
<keyword evidence="5 8" id="KW-1133">Transmembrane helix</keyword>
<name>A0A077LZK4_9MICO</name>
<dbReference type="Pfam" id="PF03458">
    <property type="entry name" value="Gly_transporter"/>
    <property type="match status" value="2"/>
</dbReference>
<evidence type="ECO:0000259" key="9">
    <source>
        <dbReference type="Pfam" id="PF03458"/>
    </source>
</evidence>
<dbReference type="InterPro" id="IPR005115">
    <property type="entry name" value="Gly_transporter"/>
</dbReference>
<dbReference type="RefSeq" id="WP_157635392.1">
    <property type="nucleotide sequence ID" value="NZ_HF570958.1"/>
</dbReference>
<organism evidence="10 11">
    <name type="scientific">Nostocoides japonicum T1-X7</name>
    <dbReference type="NCBI Taxonomy" id="1194083"/>
    <lineage>
        <taxon>Bacteria</taxon>
        <taxon>Bacillati</taxon>
        <taxon>Actinomycetota</taxon>
        <taxon>Actinomycetes</taxon>
        <taxon>Micrococcales</taxon>
        <taxon>Intrasporangiaceae</taxon>
        <taxon>Nostocoides</taxon>
    </lineage>
</organism>
<dbReference type="AlphaFoldDB" id="A0A077LZK4"/>
<dbReference type="PANTHER" id="PTHR30506">
    <property type="entry name" value="INNER MEMBRANE PROTEIN"/>
    <property type="match status" value="1"/>
</dbReference>
<keyword evidence="6 8" id="KW-0472">Membrane</keyword>
<accession>A0A077LZK4</accession>
<feature type="domain" description="Glycine transporter" evidence="9">
    <location>
        <begin position="100"/>
        <end position="174"/>
    </location>
</feature>
<dbReference type="PANTHER" id="PTHR30506:SF3">
    <property type="entry name" value="UPF0126 INNER MEMBRANE PROTEIN YADS-RELATED"/>
    <property type="match status" value="1"/>
</dbReference>
<comment type="subcellular location">
    <subcellularLocation>
        <location evidence="1">Cell membrane</location>
        <topology evidence="1">Multi-pass membrane protein</topology>
    </subcellularLocation>
</comment>
<dbReference type="GO" id="GO:0005886">
    <property type="term" value="C:plasma membrane"/>
    <property type="evidence" value="ECO:0007669"/>
    <property type="project" value="UniProtKB-SubCell"/>
</dbReference>
<feature type="domain" description="Glycine transporter" evidence="9">
    <location>
        <begin position="14"/>
        <end position="87"/>
    </location>
</feature>
<dbReference type="EMBL" id="CAJB01000368">
    <property type="protein sequence ID" value="CCH79413.1"/>
    <property type="molecule type" value="Genomic_DNA"/>
</dbReference>
<evidence type="ECO:0000256" key="2">
    <source>
        <dbReference type="ARBA" id="ARBA00008193"/>
    </source>
</evidence>
<evidence type="ECO:0000256" key="5">
    <source>
        <dbReference type="ARBA" id="ARBA00022989"/>
    </source>
</evidence>
<comment type="similarity">
    <text evidence="2">Belongs to the UPF0126 family.</text>
</comment>
<feature type="transmembrane region" description="Helical" evidence="8">
    <location>
        <begin position="38"/>
        <end position="59"/>
    </location>
</feature>
<reference evidence="10 11" key="1">
    <citation type="journal article" date="2013" name="ISME J.">
        <title>A metabolic model for members of the genus Tetrasphaera involved in enhanced biological phosphorus removal.</title>
        <authorList>
            <person name="Kristiansen R."/>
            <person name="Nguyen H.T.T."/>
            <person name="Saunders A.M."/>
            <person name="Nielsen J.L."/>
            <person name="Wimmer R."/>
            <person name="Le V.Q."/>
            <person name="McIlroy S.J."/>
            <person name="Petrovski S."/>
            <person name="Seviour R.J."/>
            <person name="Calteau A."/>
            <person name="Nielsen K.L."/>
            <person name="Nielsen P.H."/>
        </authorList>
    </citation>
    <scope>NUCLEOTIDE SEQUENCE [LARGE SCALE GENOMIC DNA]</scope>
    <source>
        <strain evidence="10 11">T1-X7</strain>
    </source>
</reference>
<feature type="region of interest" description="Disordered" evidence="7">
    <location>
        <begin position="219"/>
        <end position="273"/>
    </location>
</feature>
<comment type="caution">
    <text evidence="10">The sequence shown here is derived from an EMBL/GenBank/DDBJ whole genome shotgun (WGS) entry which is preliminary data.</text>
</comment>
<dbReference type="STRING" id="1194083.BN12_430003"/>
<evidence type="ECO:0000256" key="8">
    <source>
        <dbReference type="SAM" id="Phobius"/>
    </source>
</evidence>
<keyword evidence="4 8" id="KW-0812">Transmembrane</keyword>
<keyword evidence="3" id="KW-1003">Cell membrane</keyword>
<evidence type="ECO:0000256" key="4">
    <source>
        <dbReference type="ARBA" id="ARBA00022692"/>
    </source>
</evidence>
<evidence type="ECO:0000313" key="10">
    <source>
        <dbReference type="EMBL" id="CCH79413.1"/>
    </source>
</evidence>
<gene>
    <name evidence="10" type="ORF">BN12_430003</name>
</gene>